<dbReference type="GO" id="GO:0006935">
    <property type="term" value="P:chemotaxis"/>
    <property type="evidence" value="ECO:0007669"/>
    <property type="project" value="UniProtKB-KW"/>
</dbReference>
<evidence type="ECO:0000259" key="13">
    <source>
        <dbReference type="PROSITE" id="PS50894"/>
    </source>
</evidence>
<dbReference type="PRINTS" id="PR00344">
    <property type="entry name" value="BCTRLSENSOR"/>
</dbReference>
<dbReference type="PROSITE" id="PS50851">
    <property type="entry name" value="CHEW"/>
    <property type="match status" value="1"/>
</dbReference>
<dbReference type="SMART" id="SM00387">
    <property type="entry name" value="HATPase_c"/>
    <property type="match status" value="1"/>
</dbReference>
<dbReference type="GO" id="GO:0005524">
    <property type="term" value="F:ATP binding"/>
    <property type="evidence" value="ECO:0007669"/>
    <property type="project" value="UniProtKB-KW"/>
</dbReference>
<organism evidence="14 15">
    <name type="scientific">Thermococcus profundus</name>
    <dbReference type="NCBI Taxonomy" id="49899"/>
    <lineage>
        <taxon>Archaea</taxon>
        <taxon>Methanobacteriati</taxon>
        <taxon>Methanobacteriota</taxon>
        <taxon>Thermococci</taxon>
        <taxon>Thermococcales</taxon>
        <taxon>Thermococcaceae</taxon>
        <taxon>Thermococcus</taxon>
    </lineage>
</organism>
<keyword evidence="9" id="KW-0902">Two-component regulatory system</keyword>
<dbReference type="GO" id="GO:0000155">
    <property type="term" value="F:phosphorelay sensor kinase activity"/>
    <property type="evidence" value="ECO:0007669"/>
    <property type="project" value="InterPro"/>
</dbReference>
<dbReference type="InterPro" id="IPR037052">
    <property type="entry name" value="CheA-like_P2_sf"/>
</dbReference>
<evidence type="ECO:0000256" key="10">
    <source>
        <dbReference type="PROSITE-ProRule" id="PRU00110"/>
    </source>
</evidence>
<dbReference type="Proteomes" id="UP000250179">
    <property type="component" value="Chromosome"/>
</dbReference>
<dbReference type="InterPro" id="IPR002545">
    <property type="entry name" value="CheW-lke_dom"/>
</dbReference>
<feature type="modified residue" description="Phosphohistidine" evidence="10">
    <location>
        <position position="44"/>
    </location>
</feature>
<evidence type="ECO:0000256" key="6">
    <source>
        <dbReference type="ARBA" id="ARBA00022679"/>
    </source>
</evidence>
<dbReference type="SUPFAM" id="SSF55874">
    <property type="entry name" value="ATPase domain of HSP90 chaperone/DNA topoisomerase II/histidine kinase"/>
    <property type="match status" value="1"/>
</dbReference>
<dbReference type="Pfam" id="PF01627">
    <property type="entry name" value="Hpt"/>
    <property type="match status" value="1"/>
</dbReference>
<dbReference type="InterPro" id="IPR010808">
    <property type="entry name" value="CheA_P2-bd"/>
</dbReference>
<dbReference type="GeneID" id="33319650"/>
<dbReference type="PANTHER" id="PTHR43395:SF1">
    <property type="entry name" value="CHEMOTAXIS PROTEIN CHEA"/>
    <property type="match status" value="1"/>
</dbReference>
<dbReference type="InterPro" id="IPR004358">
    <property type="entry name" value="Sig_transdc_His_kin-like_C"/>
</dbReference>
<dbReference type="OrthoDB" id="293137at2157"/>
<comment type="catalytic activity">
    <reaction evidence="1">
        <text>ATP + protein L-histidine = ADP + protein N-phospho-L-histidine.</text>
        <dbReference type="EC" id="2.7.13.3"/>
    </reaction>
</comment>
<dbReference type="Gene3D" id="3.30.70.1110">
    <property type="entry name" value="Histidine kinase CheA-like, P2 response regulator-binding domain"/>
    <property type="match status" value="2"/>
</dbReference>
<dbReference type="PANTHER" id="PTHR43395">
    <property type="entry name" value="SENSOR HISTIDINE KINASE CHEA"/>
    <property type="match status" value="1"/>
</dbReference>
<evidence type="ECO:0000256" key="2">
    <source>
        <dbReference type="ARBA" id="ARBA00012438"/>
    </source>
</evidence>
<dbReference type="AlphaFoldDB" id="A0A2Z2MCY8"/>
<keyword evidence="8" id="KW-0067">ATP-binding</keyword>
<dbReference type="Gene3D" id="2.30.30.40">
    <property type="entry name" value="SH3 Domains"/>
    <property type="match status" value="1"/>
</dbReference>
<dbReference type="PROSITE" id="PS50894">
    <property type="entry name" value="HPT"/>
    <property type="match status" value="1"/>
</dbReference>
<feature type="domain" description="CheW-like" evidence="12">
    <location>
        <begin position="590"/>
        <end position="727"/>
    </location>
</feature>
<dbReference type="SUPFAM" id="SSF55052">
    <property type="entry name" value="CheY-binding domain of CheA"/>
    <property type="match status" value="2"/>
</dbReference>
<sequence length="733" mass="80815">MNEFIEEARTKFEELEDLMRELRDGVAGGREIGPVLRRMIREIHTIKGLASLAGFPTLNKAAHWLETLLELASEGELKPGEDFLNVVGDFISAMERILNSIETSGEEGDAGIDYLVTRATLLLKKSKGKGSVFASLKEKGRTYRVVLTLDSVPEKIPSWLFSIVSKLQTACEILSSSPDVEEVLKGNAELSSRFEFQVRTALDPDRLRDLLLGCEGVRSVEVVEGEEVEKIPLLIRVYFKEEAPLKAARALLILKDLRDLGKVVSVNPPEAELKNGILLGGRVLEVLIETSKRPERIKNAILAHQDVDTVEILEDFDVETLKPKNERPPSKPARAVVERPSLGEKSVRINPTVLDRLMAAVEEFLLLKEWLEEADEGDLGEIREKFKKSFEELRKTVLEMRTVSLRDVLKSLIPGIKGLARDLGKEIKVVVDGDDVRVDRGIVEVLLESLVHILNNAVVHGIESPEERIRKGKPREGTLRISLSQYSDYVEVSVSDDGRGIDLETIRKRAVEKGVVPPEKVDRLSKKEVLGLLFLPGMSSEKVASERSGRGIGLSVVWEAVRAVHGSIIVDTEQGRGTTFRIRVPYTFSVIPAYILDVGGNLYAFPSLGVLGEVRVEKALVRKLGGGYLTVAEGEVLPAVMLHDLVDFAAFPGEELSGLIFDAGKSKVVLLADRIVDKREIAVKPLREVLPPSLLGEGKLYTGITLLGGKRIVPVLDHLEILGVLGYEPGGEA</sequence>
<dbReference type="InterPro" id="IPR051315">
    <property type="entry name" value="Bact_Chemotaxis_CheA"/>
</dbReference>
<dbReference type="InterPro" id="IPR008207">
    <property type="entry name" value="Sig_transdc_His_kin_Hpt_dom"/>
</dbReference>
<evidence type="ECO:0000256" key="8">
    <source>
        <dbReference type="ARBA" id="ARBA00022840"/>
    </source>
</evidence>
<dbReference type="CDD" id="cd00088">
    <property type="entry name" value="HPT"/>
    <property type="match status" value="1"/>
</dbReference>
<dbReference type="KEGG" id="tprf:A3L09_04515"/>
<evidence type="ECO:0000256" key="7">
    <source>
        <dbReference type="ARBA" id="ARBA00022777"/>
    </source>
</evidence>
<dbReference type="FunFam" id="3.30.565.10:FF:000016">
    <property type="entry name" value="Chemotaxis protein CheA, putative"/>
    <property type="match status" value="1"/>
</dbReference>
<keyword evidence="4" id="KW-0145">Chemotaxis</keyword>
<dbReference type="SUPFAM" id="SSF47226">
    <property type="entry name" value="Histidine-containing phosphotransfer domain, HPT domain"/>
    <property type="match status" value="1"/>
</dbReference>
<gene>
    <name evidence="14" type="ORF">A3L09_04515</name>
</gene>
<evidence type="ECO:0000259" key="11">
    <source>
        <dbReference type="PROSITE" id="PS50109"/>
    </source>
</evidence>
<evidence type="ECO:0000313" key="14">
    <source>
        <dbReference type="EMBL" id="ASJ02572.1"/>
    </source>
</evidence>
<keyword evidence="7" id="KW-0418">Kinase</keyword>
<dbReference type="Pfam" id="PF02518">
    <property type="entry name" value="HATPase_c"/>
    <property type="match status" value="1"/>
</dbReference>
<evidence type="ECO:0000259" key="12">
    <source>
        <dbReference type="PROSITE" id="PS50851"/>
    </source>
</evidence>
<evidence type="ECO:0000313" key="15">
    <source>
        <dbReference type="Proteomes" id="UP000250179"/>
    </source>
</evidence>
<dbReference type="InterPro" id="IPR035891">
    <property type="entry name" value="CheY-binding_CheA"/>
</dbReference>
<evidence type="ECO:0000256" key="5">
    <source>
        <dbReference type="ARBA" id="ARBA00022553"/>
    </source>
</evidence>
<protein>
    <recommendedName>
        <fullName evidence="3">Chemotaxis protein CheA</fullName>
        <ecNumber evidence="2">2.7.13.3</ecNumber>
    </recommendedName>
</protein>
<evidence type="ECO:0000256" key="3">
    <source>
        <dbReference type="ARBA" id="ARBA00021495"/>
    </source>
</evidence>
<dbReference type="InterPro" id="IPR005467">
    <property type="entry name" value="His_kinase_dom"/>
</dbReference>
<dbReference type="InterPro" id="IPR036061">
    <property type="entry name" value="CheW-like_dom_sf"/>
</dbReference>
<keyword evidence="5 10" id="KW-0597">Phosphoprotein</keyword>
<reference evidence="14 15" key="1">
    <citation type="submission" date="2016-03" db="EMBL/GenBank/DDBJ databases">
        <title>Complete genome sequence of Thermococcus profundus strain DT5432.</title>
        <authorList>
            <person name="Oger P.M."/>
        </authorList>
    </citation>
    <scope>NUCLEOTIDE SEQUENCE [LARGE SCALE GENOMIC DNA]</scope>
    <source>
        <strain evidence="14 15">DT 5432</strain>
    </source>
</reference>
<name>A0A2Z2MCY8_THEPR</name>
<evidence type="ECO:0000256" key="1">
    <source>
        <dbReference type="ARBA" id="ARBA00000085"/>
    </source>
</evidence>
<keyword evidence="8" id="KW-0547">Nucleotide-binding</keyword>
<dbReference type="Gene3D" id="1.20.120.160">
    <property type="entry name" value="HPT domain"/>
    <property type="match status" value="1"/>
</dbReference>
<accession>A0A2Z2MCY8</accession>
<keyword evidence="6" id="KW-0808">Transferase</keyword>
<dbReference type="InterPro" id="IPR036641">
    <property type="entry name" value="HPT_dom_sf"/>
</dbReference>
<dbReference type="InterPro" id="IPR036890">
    <property type="entry name" value="HATPase_C_sf"/>
</dbReference>
<feature type="domain" description="Histidine kinase" evidence="11">
    <location>
        <begin position="366"/>
        <end position="588"/>
    </location>
</feature>
<dbReference type="SMART" id="SM00260">
    <property type="entry name" value="CheW"/>
    <property type="match status" value="1"/>
</dbReference>
<dbReference type="EC" id="2.7.13.3" evidence="2"/>
<dbReference type="EMBL" id="CP014862">
    <property type="protein sequence ID" value="ASJ02572.1"/>
    <property type="molecule type" value="Genomic_DNA"/>
</dbReference>
<feature type="domain" description="HPt" evidence="13">
    <location>
        <begin position="1"/>
        <end position="101"/>
    </location>
</feature>
<keyword evidence="15" id="KW-1185">Reference proteome</keyword>
<dbReference type="Gene3D" id="3.30.565.10">
    <property type="entry name" value="Histidine kinase-like ATPase, C-terminal domain"/>
    <property type="match status" value="1"/>
</dbReference>
<dbReference type="SUPFAM" id="SSF50341">
    <property type="entry name" value="CheW-like"/>
    <property type="match status" value="1"/>
</dbReference>
<evidence type="ECO:0000256" key="9">
    <source>
        <dbReference type="ARBA" id="ARBA00023012"/>
    </source>
</evidence>
<proteinExistence type="predicted"/>
<dbReference type="Pfam" id="PF07194">
    <property type="entry name" value="P2"/>
    <property type="match status" value="2"/>
</dbReference>
<dbReference type="PROSITE" id="PS50109">
    <property type="entry name" value="HIS_KIN"/>
    <property type="match status" value="1"/>
</dbReference>
<dbReference type="Pfam" id="PF01584">
    <property type="entry name" value="CheW"/>
    <property type="match status" value="1"/>
</dbReference>
<evidence type="ECO:0000256" key="4">
    <source>
        <dbReference type="ARBA" id="ARBA00022500"/>
    </source>
</evidence>
<dbReference type="RefSeq" id="WP_088857832.1">
    <property type="nucleotide sequence ID" value="NZ_CP014862.1"/>
</dbReference>
<dbReference type="InterPro" id="IPR003594">
    <property type="entry name" value="HATPase_dom"/>
</dbReference>